<evidence type="ECO:0000256" key="1">
    <source>
        <dbReference type="ARBA" id="ARBA00022741"/>
    </source>
</evidence>
<reference evidence="6" key="1">
    <citation type="journal article" date="2019" name="Int. J. Syst. Evol. Microbiol.">
        <title>The Global Catalogue of Microorganisms (GCM) 10K type strain sequencing project: providing services to taxonomists for standard genome sequencing and annotation.</title>
        <authorList>
            <consortium name="The Broad Institute Genomics Platform"/>
            <consortium name="The Broad Institute Genome Sequencing Center for Infectious Disease"/>
            <person name="Wu L."/>
            <person name="Ma J."/>
        </authorList>
    </citation>
    <scope>NUCLEOTIDE SEQUENCE [LARGE SCALE GENOMIC DNA]</scope>
    <source>
        <strain evidence="6">NBRC 108723</strain>
    </source>
</reference>
<evidence type="ECO:0000313" key="6">
    <source>
        <dbReference type="Proteomes" id="UP001157138"/>
    </source>
</evidence>
<proteinExistence type="predicted"/>
<dbReference type="SUPFAM" id="SSF50891">
    <property type="entry name" value="Cyclophilin-like"/>
    <property type="match status" value="1"/>
</dbReference>
<dbReference type="PANTHER" id="PTHR34698">
    <property type="entry name" value="5-OXOPROLINASE SUBUNIT B"/>
    <property type="match status" value="1"/>
</dbReference>
<protein>
    <submittedName>
        <fullName evidence="5">Allophanate hydrolase</fullName>
    </submittedName>
</protein>
<evidence type="ECO:0000313" key="5">
    <source>
        <dbReference type="EMBL" id="GLT19240.1"/>
    </source>
</evidence>
<dbReference type="EMBL" id="BSPW01000068">
    <property type="protein sequence ID" value="GLT19240.1"/>
    <property type="molecule type" value="Genomic_DNA"/>
</dbReference>
<evidence type="ECO:0000256" key="2">
    <source>
        <dbReference type="ARBA" id="ARBA00022801"/>
    </source>
</evidence>
<comment type="caution">
    <text evidence="5">The sequence shown here is derived from an EMBL/GenBank/DDBJ whole genome shotgun (WGS) entry which is preliminary data.</text>
</comment>
<evidence type="ECO:0000259" key="4">
    <source>
        <dbReference type="SMART" id="SM00796"/>
    </source>
</evidence>
<dbReference type="SUPFAM" id="SSF160467">
    <property type="entry name" value="PH0987 N-terminal domain-like"/>
    <property type="match status" value="1"/>
</dbReference>
<dbReference type="InterPro" id="IPR029000">
    <property type="entry name" value="Cyclophilin-like_dom_sf"/>
</dbReference>
<gene>
    <name evidence="5" type="ORF">GCM10007938_30220</name>
</gene>
<keyword evidence="3" id="KW-0067">ATP-binding</keyword>
<dbReference type="GO" id="GO:0016787">
    <property type="term" value="F:hydrolase activity"/>
    <property type="evidence" value="ECO:0007669"/>
    <property type="project" value="UniProtKB-KW"/>
</dbReference>
<accession>A0ABQ6F1B1</accession>
<keyword evidence="1" id="KW-0547">Nucleotide-binding</keyword>
<dbReference type="PANTHER" id="PTHR34698:SF2">
    <property type="entry name" value="5-OXOPROLINASE SUBUNIT B"/>
    <property type="match status" value="1"/>
</dbReference>
<keyword evidence="6" id="KW-1185">Reference proteome</keyword>
<dbReference type="InterPro" id="IPR003833">
    <property type="entry name" value="CT_C_D"/>
</dbReference>
<keyword evidence="2 5" id="KW-0378">Hydrolase</keyword>
<dbReference type="Gene3D" id="2.40.100.10">
    <property type="entry name" value="Cyclophilin-like"/>
    <property type="match status" value="1"/>
</dbReference>
<dbReference type="Gene3D" id="3.30.1360.40">
    <property type="match status" value="1"/>
</dbReference>
<dbReference type="Proteomes" id="UP001157138">
    <property type="component" value="Unassembled WGS sequence"/>
</dbReference>
<evidence type="ECO:0000256" key="3">
    <source>
        <dbReference type="ARBA" id="ARBA00022840"/>
    </source>
</evidence>
<dbReference type="InterPro" id="IPR010016">
    <property type="entry name" value="PxpB"/>
</dbReference>
<dbReference type="Pfam" id="PF02682">
    <property type="entry name" value="CT_C_D"/>
    <property type="match status" value="1"/>
</dbReference>
<name>A0ABQ6F1B1_9VIBR</name>
<dbReference type="RefSeq" id="WP_284193101.1">
    <property type="nucleotide sequence ID" value="NZ_BSPW01000068.1"/>
</dbReference>
<sequence length="236" mass="26016">MNIETSVDPVAECSILIRFEAECSHKLSLLIGEISRYIANQLGAMIMNVTPSMDSILIDYLPHRVSIFEFIPYLETLVTEAIKALPDDTDSDVIELPVYYHQDVGPELEQYHSAGLNLDDVIGLHTNNEYTVGAIGFAPGFAFLSSVAKPLRLPRKTTPRLQVPKGSVGIANRNTAVYPSTSPGGWNIIGNCPLNLYTPEKSPILPFSIGTKVRFKPISSDEFIRLGGQIIRGWNQ</sequence>
<organism evidence="5 6">
    <name type="scientific">Vibrio zhanjiangensis</name>
    <dbReference type="NCBI Taxonomy" id="1046128"/>
    <lineage>
        <taxon>Bacteria</taxon>
        <taxon>Pseudomonadati</taxon>
        <taxon>Pseudomonadota</taxon>
        <taxon>Gammaproteobacteria</taxon>
        <taxon>Vibrionales</taxon>
        <taxon>Vibrionaceae</taxon>
        <taxon>Vibrio</taxon>
    </lineage>
</organism>
<feature type="domain" description="Carboxyltransferase" evidence="4">
    <location>
        <begin position="5"/>
        <end position="207"/>
    </location>
</feature>
<dbReference type="SMART" id="SM00796">
    <property type="entry name" value="AHS1"/>
    <property type="match status" value="1"/>
</dbReference>